<dbReference type="EMBL" id="MTLA01000033">
    <property type="protein sequence ID" value="OOP69794.1"/>
    <property type="molecule type" value="Genomic_DNA"/>
</dbReference>
<evidence type="ECO:0000313" key="2">
    <source>
        <dbReference type="EMBL" id="OOP69794.1"/>
    </source>
</evidence>
<accession>A0A8E2IAP9</accession>
<protein>
    <submittedName>
        <fullName evidence="2">Uncharacterized protein</fullName>
    </submittedName>
</protein>
<organism evidence="2 3">
    <name type="scientific">Heyndrickxia oleronia</name>
    <dbReference type="NCBI Taxonomy" id="38875"/>
    <lineage>
        <taxon>Bacteria</taxon>
        <taxon>Bacillati</taxon>
        <taxon>Bacillota</taxon>
        <taxon>Bacilli</taxon>
        <taxon>Bacillales</taxon>
        <taxon>Bacillaceae</taxon>
        <taxon>Heyndrickxia</taxon>
    </lineage>
</organism>
<dbReference type="RefSeq" id="WP_071977122.1">
    <property type="nucleotide sequence ID" value="NZ_CP065424.1"/>
</dbReference>
<sequence length="78" mass="9066">MELMLWMTVGFIIFGFVVLVSMKKNMENKLAFIKTNMENNIESTKGSTKLIVWWIVGTTVWGIVSMILIVGWFHKYYG</sequence>
<keyword evidence="1" id="KW-0812">Transmembrane</keyword>
<feature type="transmembrane region" description="Helical" evidence="1">
    <location>
        <begin position="50"/>
        <end position="73"/>
    </location>
</feature>
<keyword evidence="3" id="KW-1185">Reference proteome</keyword>
<proteinExistence type="predicted"/>
<comment type="caution">
    <text evidence="2">The sequence shown here is derived from an EMBL/GenBank/DDBJ whole genome shotgun (WGS) entry which is preliminary data.</text>
</comment>
<name>A0A8E2IAP9_9BACI</name>
<reference evidence="2 3" key="1">
    <citation type="submission" date="2017-01" db="EMBL/GenBank/DDBJ databases">
        <title>Draft genome sequence of Bacillus oleronius.</title>
        <authorList>
            <person name="Allam M."/>
        </authorList>
    </citation>
    <scope>NUCLEOTIDE SEQUENCE [LARGE SCALE GENOMIC DNA]</scope>
    <source>
        <strain evidence="2 3">DSM 9356</strain>
    </source>
</reference>
<evidence type="ECO:0000313" key="3">
    <source>
        <dbReference type="Proteomes" id="UP000189761"/>
    </source>
</evidence>
<feature type="transmembrane region" description="Helical" evidence="1">
    <location>
        <begin position="6"/>
        <end position="22"/>
    </location>
</feature>
<keyword evidence="1" id="KW-1133">Transmembrane helix</keyword>
<dbReference type="Proteomes" id="UP000189761">
    <property type="component" value="Unassembled WGS sequence"/>
</dbReference>
<keyword evidence="1" id="KW-0472">Membrane</keyword>
<evidence type="ECO:0000256" key="1">
    <source>
        <dbReference type="SAM" id="Phobius"/>
    </source>
</evidence>
<dbReference type="AlphaFoldDB" id="A0A8E2IAP9"/>
<gene>
    <name evidence="2" type="ORF">BWZ43_03205</name>
</gene>